<organism evidence="2 3">
    <name type="scientific">Orchesella cincta</name>
    <name type="common">Springtail</name>
    <name type="synonym">Podura cincta</name>
    <dbReference type="NCBI Taxonomy" id="48709"/>
    <lineage>
        <taxon>Eukaryota</taxon>
        <taxon>Metazoa</taxon>
        <taxon>Ecdysozoa</taxon>
        <taxon>Arthropoda</taxon>
        <taxon>Hexapoda</taxon>
        <taxon>Collembola</taxon>
        <taxon>Entomobryomorpha</taxon>
        <taxon>Entomobryoidea</taxon>
        <taxon>Orchesellidae</taxon>
        <taxon>Orchesellinae</taxon>
        <taxon>Orchesella</taxon>
    </lineage>
</organism>
<feature type="region of interest" description="Disordered" evidence="1">
    <location>
        <begin position="87"/>
        <end position="120"/>
    </location>
</feature>
<evidence type="ECO:0000313" key="3">
    <source>
        <dbReference type="Proteomes" id="UP000094527"/>
    </source>
</evidence>
<sequence>MHNSLNKVLTELCEINAVFLIRDQKIENVAVTTTRKQNIPNQANSRSGEASDEQDHQSECSHACAYDHKCQLNWLQPLHLEMEDIREHQPCESDSPIHCAAKDSHSSKAHDGRYQGSVRNSDIRQLGDRCRIRVTVADS</sequence>
<evidence type="ECO:0000256" key="1">
    <source>
        <dbReference type="SAM" id="MobiDB-lite"/>
    </source>
</evidence>
<feature type="region of interest" description="Disordered" evidence="1">
    <location>
        <begin position="37"/>
        <end position="58"/>
    </location>
</feature>
<feature type="compositionally biased region" description="Polar residues" evidence="1">
    <location>
        <begin position="37"/>
        <end position="48"/>
    </location>
</feature>
<accession>A0A1D2N2H9</accession>
<keyword evidence="3" id="KW-1185">Reference proteome</keyword>
<protein>
    <submittedName>
        <fullName evidence="2">Uncharacterized protein</fullName>
    </submittedName>
</protein>
<reference evidence="2 3" key="1">
    <citation type="journal article" date="2016" name="Genome Biol. Evol.">
        <title>Gene Family Evolution Reflects Adaptation to Soil Environmental Stressors in the Genome of the Collembolan Orchesella cincta.</title>
        <authorList>
            <person name="Faddeeva-Vakhrusheva A."/>
            <person name="Derks M.F."/>
            <person name="Anvar S.Y."/>
            <person name="Agamennone V."/>
            <person name="Suring W."/>
            <person name="Smit S."/>
            <person name="van Straalen N.M."/>
            <person name="Roelofs D."/>
        </authorList>
    </citation>
    <scope>NUCLEOTIDE SEQUENCE [LARGE SCALE GENOMIC DNA]</scope>
    <source>
        <tissue evidence="2">Mixed pool</tissue>
    </source>
</reference>
<evidence type="ECO:0000313" key="2">
    <source>
        <dbReference type="EMBL" id="ODM99497.1"/>
    </source>
</evidence>
<dbReference type="Proteomes" id="UP000094527">
    <property type="component" value="Unassembled WGS sequence"/>
</dbReference>
<proteinExistence type="predicted"/>
<gene>
    <name evidence="2" type="ORF">Ocin01_07169</name>
</gene>
<feature type="compositionally biased region" description="Basic and acidic residues" evidence="1">
    <location>
        <begin position="100"/>
        <end position="113"/>
    </location>
</feature>
<comment type="caution">
    <text evidence="2">The sequence shown here is derived from an EMBL/GenBank/DDBJ whole genome shotgun (WGS) entry which is preliminary data.</text>
</comment>
<dbReference type="AlphaFoldDB" id="A0A1D2N2H9"/>
<dbReference type="EMBL" id="LJIJ01000275">
    <property type="protein sequence ID" value="ODM99497.1"/>
    <property type="molecule type" value="Genomic_DNA"/>
</dbReference>
<name>A0A1D2N2H9_ORCCI</name>